<reference evidence="9 10" key="1">
    <citation type="submission" date="2020-08" db="EMBL/GenBank/DDBJ databases">
        <title>Genomic Encyclopedia of Type Strains, Phase IV (KMG-IV): sequencing the most valuable type-strain genomes for metagenomic binning, comparative biology and taxonomic classification.</title>
        <authorList>
            <person name="Goeker M."/>
        </authorList>
    </citation>
    <scope>NUCLEOTIDE SEQUENCE [LARGE SCALE GENOMIC DNA]</scope>
    <source>
        <strain evidence="9 10">DSM 29007</strain>
    </source>
</reference>
<evidence type="ECO:0000256" key="4">
    <source>
        <dbReference type="ARBA" id="ARBA00022777"/>
    </source>
</evidence>
<evidence type="ECO:0000256" key="8">
    <source>
        <dbReference type="SAM" id="MobiDB-lite"/>
    </source>
</evidence>
<accession>A0A841H0L4</accession>
<keyword evidence="3 7" id="KW-0547">Nucleotide-binding</keyword>
<comment type="function">
    <text evidence="7">Catalyzes the specific phosphorylation of the 3-hydroxyl group of shikimic acid using ATP as a cosubstrate.</text>
</comment>
<dbReference type="HAMAP" id="MF_00109">
    <property type="entry name" value="Shikimate_kinase"/>
    <property type="match status" value="1"/>
</dbReference>
<dbReference type="GO" id="GO:0005829">
    <property type="term" value="C:cytosol"/>
    <property type="evidence" value="ECO:0007669"/>
    <property type="project" value="TreeGrafter"/>
</dbReference>
<comment type="similarity">
    <text evidence="7">Belongs to the shikimate kinase family.</text>
</comment>
<feature type="binding site" evidence="7">
    <location>
        <position position="129"/>
    </location>
    <ligand>
        <name>ATP</name>
        <dbReference type="ChEBI" id="CHEBI:30616"/>
    </ligand>
</feature>
<dbReference type="EMBL" id="JACHIA010000009">
    <property type="protein sequence ID" value="MBB6071553.1"/>
    <property type="molecule type" value="Genomic_DNA"/>
</dbReference>
<dbReference type="RefSeq" id="WP_170034953.1">
    <property type="nucleotide sequence ID" value="NZ_JABDTL010000001.1"/>
</dbReference>
<gene>
    <name evidence="7" type="primary">aroK</name>
    <name evidence="9" type="ORF">HNQ61_003181</name>
</gene>
<comment type="subunit">
    <text evidence="7">Monomer.</text>
</comment>
<evidence type="ECO:0000256" key="5">
    <source>
        <dbReference type="ARBA" id="ARBA00022840"/>
    </source>
</evidence>
<dbReference type="GO" id="GO:0000287">
    <property type="term" value="F:magnesium ion binding"/>
    <property type="evidence" value="ECO:0007669"/>
    <property type="project" value="UniProtKB-UniRule"/>
</dbReference>
<dbReference type="GO" id="GO:0008652">
    <property type="term" value="P:amino acid biosynthetic process"/>
    <property type="evidence" value="ECO:0007669"/>
    <property type="project" value="UniProtKB-KW"/>
</dbReference>
<dbReference type="GO" id="GO:0005524">
    <property type="term" value="F:ATP binding"/>
    <property type="evidence" value="ECO:0007669"/>
    <property type="project" value="UniProtKB-UniRule"/>
</dbReference>
<evidence type="ECO:0000256" key="6">
    <source>
        <dbReference type="ARBA" id="ARBA00023141"/>
    </source>
</evidence>
<dbReference type="Gene3D" id="3.40.50.300">
    <property type="entry name" value="P-loop containing nucleotide triphosphate hydrolases"/>
    <property type="match status" value="1"/>
</dbReference>
<keyword evidence="7" id="KW-0479">Metal-binding</keyword>
<feature type="binding site" evidence="7">
    <location>
        <position position="26"/>
    </location>
    <ligand>
        <name>Mg(2+)</name>
        <dbReference type="ChEBI" id="CHEBI:18420"/>
    </ligand>
</feature>
<comment type="catalytic activity">
    <reaction evidence="7">
        <text>shikimate + ATP = 3-phosphoshikimate + ADP + H(+)</text>
        <dbReference type="Rhea" id="RHEA:13121"/>
        <dbReference type="ChEBI" id="CHEBI:15378"/>
        <dbReference type="ChEBI" id="CHEBI:30616"/>
        <dbReference type="ChEBI" id="CHEBI:36208"/>
        <dbReference type="ChEBI" id="CHEBI:145989"/>
        <dbReference type="ChEBI" id="CHEBI:456216"/>
        <dbReference type="EC" id="2.7.1.71"/>
    </reaction>
</comment>
<comment type="pathway">
    <text evidence="7">Metabolic intermediate biosynthesis; chorismate biosynthesis; chorismate from D-erythrose 4-phosphate and phosphoenolpyruvate: step 5/7.</text>
</comment>
<dbReference type="InterPro" id="IPR027417">
    <property type="entry name" value="P-loop_NTPase"/>
</dbReference>
<evidence type="ECO:0000256" key="2">
    <source>
        <dbReference type="ARBA" id="ARBA00022679"/>
    </source>
</evidence>
<keyword evidence="7" id="KW-0963">Cytoplasm</keyword>
<evidence type="ECO:0000256" key="1">
    <source>
        <dbReference type="ARBA" id="ARBA00022605"/>
    </source>
</evidence>
<comment type="subcellular location">
    <subcellularLocation>
        <location evidence="7">Cytoplasm</location>
    </subcellularLocation>
</comment>
<keyword evidence="7" id="KW-0460">Magnesium</keyword>
<keyword evidence="5 7" id="KW-0067">ATP-binding</keyword>
<dbReference type="InterPro" id="IPR031322">
    <property type="entry name" value="Shikimate/glucono_kinase"/>
</dbReference>
<dbReference type="Pfam" id="PF01202">
    <property type="entry name" value="SKI"/>
    <property type="match status" value="1"/>
</dbReference>
<dbReference type="PRINTS" id="PR01100">
    <property type="entry name" value="SHIKIMTKNASE"/>
</dbReference>
<proteinExistence type="inferred from homology"/>
<comment type="cofactor">
    <cofactor evidence="7">
        <name>Mg(2+)</name>
        <dbReference type="ChEBI" id="CHEBI:18420"/>
    </cofactor>
    <text evidence="7">Binds 1 Mg(2+) ion per subunit.</text>
</comment>
<sequence length="210" mass="23526">MSETGLPPALVIERVVLLGYMTSGKSTVGQALARRLEWGFLDFDVEIEQREGRTVKEIIATDGEDVFRRMEAALTDEAAARPGLVLAPGGGWILRPEQLDVLGATTLSAWLRVSVDETVRRLRADTIDRPFRGHPDPRAMIARMLAERDPLYRLADVSIPAEGRTPEAIAFELETIIRTRREVLIPFPLVDERAPHDPNEPRERRRSPSA</sequence>
<feature type="compositionally biased region" description="Basic and acidic residues" evidence="8">
    <location>
        <begin position="191"/>
        <end position="203"/>
    </location>
</feature>
<feature type="binding site" evidence="7">
    <location>
        <position position="90"/>
    </location>
    <ligand>
        <name>substrate</name>
    </ligand>
</feature>
<keyword evidence="6 7" id="KW-0057">Aromatic amino acid biosynthesis</keyword>
<name>A0A841H0L4_9BACT</name>
<feature type="binding site" evidence="7">
    <location>
        <begin position="22"/>
        <end position="27"/>
    </location>
    <ligand>
        <name>ATP</name>
        <dbReference type="ChEBI" id="CHEBI:30616"/>
    </ligand>
</feature>
<dbReference type="UniPathway" id="UPA00053">
    <property type="reaction ID" value="UER00088"/>
</dbReference>
<keyword evidence="10" id="KW-1185">Reference proteome</keyword>
<feature type="binding site" evidence="7">
    <location>
        <position position="148"/>
    </location>
    <ligand>
        <name>substrate</name>
    </ligand>
</feature>
<keyword evidence="1 7" id="KW-0028">Amino-acid biosynthesis</keyword>
<dbReference type="PANTHER" id="PTHR21087">
    <property type="entry name" value="SHIKIMATE KINASE"/>
    <property type="match status" value="1"/>
</dbReference>
<comment type="caution">
    <text evidence="9">The sequence shown here is derived from an EMBL/GenBank/DDBJ whole genome shotgun (WGS) entry which is preliminary data.</text>
</comment>
<dbReference type="GO" id="GO:0009073">
    <property type="term" value="P:aromatic amino acid family biosynthetic process"/>
    <property type="evidence" value="ECO:0007669"/>
    <property type="project" value="UniProtKB-KW"/>
</dbReference>
<dbReference type="GO" id="GO:0009423">
    <property type="term" value="P:chorismate biosynthetic process"/>
    <property type="evidence" value="ECO:0007669"/>
    <property type="project" value="UniProtKB-UniRule"/>
</dbReference>
<dbReference type="SUPFAM" id="SSF52540">
    <property type="entry name" value="P-loop containing nucleoside triphosphate hydrolases"/>
    <property type="match status" value="1"/>
</dbReference>
<feature type="binding site" evidence="7">
    <location>
        <position position="44"/>
    </location>
    <ligand>
        <name>substrate</name>
    </ligand>
</feature>
<feature type="binding site" evidence="7">
    <location>
        <position position="164"/>
    </location>
    <ligand>
        <name>ATP</name>
        <dbReference type="ChEBI" id="CHEBI:30616"/>
    </ligand>
</feature>
<keyword evidence="4 7" id="KW-0418">Kinase</keyword>
<dbReference type="EC" id="2.7.1.71" evidence="7"/>
<protein>
    <recommendedName>
        <fullName evidence="7">Shikimate kinase</fullName>
        <shortName evidence="7">SK</shortName>
        <ecNumber evidence="7">2.7.1.71</ecNumber>
    </recommendedName>
</protein>
<evidence type="ECO:0000256" key="7">
    <source>
        <dbReference type="HAMAP-Rule" id="MF_00109"/>
    </source>
</evidence>
<dbReference type="GO" id="GO:0004765">
    <property type="term" value="F:shikimate kinase activity"/>
    <property type="evidence" value="ECO:0007669"/>
    <property type="project" value="UniProtKB-UniRule"/>
</dbReference>
<dbReference type="InterPro" id="IPR000623">
    <property type="entry name" value="Shikimate_kinase/TSH1"/>
</dbReference>
<organism evidence="9 10">
    <name type="scientific">Longimicrobium terrae</name>
    <dbReference type="NCBI Taxonomy" id="1639882"/>
    <lineage>
        <taxon>Bacteria</taxon>
        <taxon>Pseudomonadati</taxon>
        <taxon>Gemmatimonadota</taxon>
        <taxon>Longimicrobiia</taxon>
        <taxon>Longimicrobiales</taxon>
        <taxon>Longimicrobiaceae</taxon>
        <taxon>Longimicrobium</taxon>
    </lineage>
</organism>
<dbReference type="PANTHER" id="PTHR21087:SF16">
    <property type="entry name" value="SHIKIMATE KINASE 1, CHLOROPLASTIC"/>
    <property type="match status" value="1"/>
</dbReference>
<feature type="binding site" evidence="7">
    <location>
        <position position="68"/>
    </location>
    <ligand>
        <name>substrate</name>
    </ligand>
</feature>
<dbReference type="AlphaFoldDB" id="A0A841H0L4"/>
<evidence type="ECO:0000256" key="3">
    <source>
        <dbReference type="ARBA" id="ARBA00022741"/>
    </source>
</evidence>
<dbReference type="CDD" id="cd00464">
    <property type="entry name" value="SK"/>
    <property type="match status" value="1"/>
</dbReference>
<evidence type="ECO:0000313" key="9">
    <source>
        <dbReference type="EMBL" id="MBB6071553.1"/>
    </source>
</evidence>
<dbReference type="Proteomes" id="UP000582837">
    <property type="component" value="Unassembled WGS sequence"/>
</dbReference>
<feature type="region of interest" description="Disordered" evidence="8">
    <location>
        <begin position="191"/>
        <end position="210"/>
    </location>
</feature>
<keyword evidence="2 7" id="KW-0808">Transferase</keyword>
<evidence type="ECO:0000313" key="10">
    <source>
        <dbReference type="Proteomes" id="UP000582837"/>
    </source>
</evidence>